<keyword evidence="2 9" id="KW-0808">Transferase</keyword>
<dbReference type="Gene3D" id="1.10.510.10">
    <property type="entry name" value="Transferase(Phosphotransferase) domain 1"/>
    <property type="match status" value="1"/>
</dbReference>
<dbReference type="PROSITE" id="PS50011">
    <property type="entry name" value="PROTEIN_KINASE_DOM"/>
    <property type="match status" value="1"/>
</dbReference>
<dbReference type="PROSITE" id="PS00108">
    <property type="entry name" value="PROTEIN_KINASE_ST"/>
    <property type="match status" value="1"/>
</dbReference>
<dbReference type="SUPFAM" id="SSF56112">
    <property type="entry name" value="Protein kinase-like (PK-like)"/>
    <property type="match status" value="1"/>
</dbReference>
<keyword evidence="5 6" id="KW-0067">ATP-binding</keyword>
<dbReference type="InterPro" id="IPR011009">
    <property type="entry name" value="Kinase-like_dom_sf"/>
</dbReference>
<keyword evidence="3 6" id="KW-0547">Nucleotide-binding</keyword>
<dbReference type="Gene3D" id="3.30.200.20">
    <property type="entry name" value="Phosphorylase Kinase, domain 1"/>
    <property type="match status" value="1"/>
</dbReference>
<dbReference type="InterPro" id="IPR017441">
    <property type="entry name" value="Protein_kinase_ATP_BS"/>
</dbReference>
<dbReference type="Pfam" id="PF00069">
    <property type="entry name" value="Pkinase"/>
    <property type="match status" value="1"/>
</dbReference>
<feature type="compositionally biased region" description="Polar residues" evidence="7">
    <location>
        <begin position="580"/>
        <end position="594"/>
    </location>
</feature>
<dbReference type="Proteomes" id="UP001281761">
    <property type="component" value="Unassembled WGS sequence"/>
</dbReference>
<gene>
    <name evidence="9" type="ORF">BLNAU_7224</name>
</gene>
<feature type="compositionally biased region" description="Polar residues" evidence="7">
    <location>
        <begin position="614"/>
        <end position="624"/>
    </location>
</feature>
<feature type="compositionally biased region" description="Low complexity" evidence="7">
    <location>
        <begin position="641"/>
        <end position="660"/>
    </location>
</feature>
<dbReference type="SMART" id="SM00220">
    <property type="entry name" value="S_TKc"/>
    <property type="match status" value="1"/>
</dbReference>
<dbReference type="InterPro" id="IPR008271">
    <property type="entry name" value="Ser/Thr_kinase_AS"/>
</dbReference>
<evidence type="ECO:0000256" key="4">
    <source>
        <dbReference type="ARBA" id="ARBA00022777"/>
    </source>
</evidence>
<reference evidence="9 10" key="1">
    <citation type="journal article" date="2022" name="bioRxiv">
        <title>Genomics of Preaxostyla Flagellates Illuminates Evolutionary Transitions and the Path Towards Mitochondrial Loss.</title>
        <authorList>
            <person name="Novak L.V.F."/>
            <person name="Treitli S.C."/>
            <person name="Pyrih J."/>
            <person name="Halakuc P."/>
            <person name="Pipaliya S.V."/>
            <person name="Vacek V."/>
            <person name="Brzon O."/>
            <person name="Soukal P."/>
            <person name="Eme L."/>
            <person name="Dacks J.B."/>
            <person name="Karnkowska A."/>
            <person name="Elias M."/>
            <person name="Hampl V."/>
        </authorList>
    </citation>
    <scope>NUCLEOTIDE SEQUENCE [LARGE SCALE GENOMIC DNA]</scope>
    <source>
        <strain evidence="9">NAU3</strain>
        <tissue evidence="9">Gut</tissue>
    </source>
</reference>
<keyword evidence="4 9" id="KW-0418">Kinase</keyword>
<dbReference type="GO" id="GO:0004674">
    <property type="term" value="F:protein serine/threonine kinase activity"/>
    <property type="evidence" value="ECO:0007669"/>
    <property type="project" value="UniProtKB-KW"/>
</dbReference>
<evidence type="ECO:0000313" key="9">
    <source>
        <dbReference type="EMBL" id="KAK2957790.1"/>
    </source>
</evidence>
<evidence type="ECO:0000256" key="6">
    <source>
        <dbReference type="PROSITE-ProRule" id="PRU10141"/>
    </source>
</evidence>
<proteinExistence type="predicted"/>
<feature type="domain" description="Protein kinase" evidence="8">
    <location>
        <begin position="91"/>
        <end position="416"/>
    </location>
</feature>
<protein>
    <submittedName>
        <fullName evidence="9">Serine/threonine protein kinase</fullName>
        <ecNumber evidence="9">2.7.11.1</ecNumber>
    </submittedName>
</protein>
<dbReference type="PANTHER" id="PTHR24058:SF17">
    <property type="entry name" value="HOMEODOMAIN INTERACTING PROTEIN KINASE, ISOFORM D"/>
    <property type="match status" value="1"/>
</dbReference>
<comment type="caution">
    <text evidence="9">The sequence shown here is derived from an EMBL/GenBank/DDBJ whole genome shotgun (WGS) entry which is preliminary data.</text>
</comment>
<evidence type="ECO:0000256" key="5">
    <source>
        <dbReference type="ARBA" id="ARBA00022840"/>
    </source>
</evidence>
<evidence type="ECO:0000313" key="10">
    <source>
        <dbReference type="Proteomes" id="UP001281761"/>
    </source>
</evidence>
<dbReference type="EC" id="2.7.11.1" evidence="9"/>
<feature type="compositionally biased region" description="Basic and acidic residues" evidence="7">
    <location>
        <begin position="595"/>
        <end position="607"/>
    </location>
</feature>
<feature type="region of interest" description="Disordered" evidence="7">
    <location>
        <begin position="578"/>
        <end position="735"/>
    </location>
</feature>
<feature type="region of interest" description="Disordered" evidence="7">
    <location>
        <begin position="467"/>
        <end position="524"/>
    </location>
</feature>
<dbReference type="InterPro" id="IPR050494">
    <property type="entry name" value="Ser_Thr_dual-spec_kinase"/>
</dbReference>
<evidence type="ECO:0000256" key="2">
    <source>
        <dbReference type="ARBA" id="ARBA00022679"/>
    </source>
</evidence>
<evidence type="ECO:0000259" key="8">
    <source>
        <dbReference type="PROSITE" id="PS50011"/>
    </source>
</evidence>
<evidence type="ECO:0000256" key="1">
    <source>
        <dbReference type="ARBA" id="ARBA00022527"/>
    </source>
</evidence>
<keyword evidence="10" id="KW-1185">Reference proteome</keyword>
<evidence type="ECO:0000256" key="7">
    <source>
        <dbReference type="SAM" id="MobiDB-lite"/>
    </source>
</evidence>
<dbReference type="PROSITE" id="PS00107">
    <property type="entry name" value="PROTEIN_KINASE_ATP"/>
    <property type="match status" value="1"/>
</dbReference>
<name>A0ABQ9Y234_9EUKA</name>
<feature type="compositionally biased region" description="Polar residues" evidence="7">
    <location>
        <begin position="700"/>
        <end position="720"/>
    </location>
</feature>
<feature type="compositionally biased region" description="Basic and acidic residues" evidence="7">
    <location>
        <begin position="689"/>
        <end position="699"/>
    </location>
</feature>
<dbReference type="PANTHER" id="PTHR24058">
    <property type="entry name" value="DUAL SPECIFICITY PROTEIN KINASE"/>
    <property type="match status" value="1"/>
</dbReference>
<feature type="compositionally biased region" description="Polar residues" evidence="7">
    <location>
        <begin position="675"/>
        <end position="685"/>
    </location>
</feature>
<feature type="compositionally biased region" description="Low complexity" evidence="7">
    <location>
        <begin position="483"/>
        <end position="509"/>
    </location>
</feature>
<keyword evidence="1 9" id="KW-0723">Serine/threonine-protein kinase</keyword>
<dbReference type="InterPro" id="IPR000719">
    <property type="entry name" value="Prot_kinase_dom"/>
</dbReference>
<feature type="binding site" evidence="6">
    <location>
        <position position="120"/>
    </location>
    <ligand>
        <name>ATP</name>
        <dbReference type="ChEBI" id="CHEBI:30616"/>
    </ligand>
</feature>
<organism evidence="9 10">
    <name type="scientific">Blattamonas nauphoetae</name>
    <dbReference type="NCBI Taxonomy" id="2049346"/>
    <lineage>
        <taxon>Eukaryota</taxon>
        <taxon>Metamonada</taxon>
        <taxon>Preaxostyla</taxon>
        <taxon>Oxymonadida</taxon>
        <taxon>Blattamonas</taxon>
    </lineage>
</organism>
<dbReference type="EMBL" id="JARBJD010000043">
    <property type="protein sequence ID" value="KAK2957790.1"/>
    <property type="molecule type" value="Genomic_DNA"/>
</dbReference>
<accession>A0ABQ9Y234</accession>
<evidence type="ECO:0000256" key="3">
    <source>
        <dbReference type="ARBA" id="ARBA00022741"/>
    </source>
</evidence>
<sequence length="735" mass="81496">MTSIFVPTLNTFYSFQTLTPTKKLTVFLPELYSLCDNSFSYPRIAKNQDKVLSSVTEGTQNNGLDNKNGDLIVRVQDIFTSGSQSSQPNSYIVEALLGKGSFGQVFRCLNPHTFDSTAVKVIKNLPAYHKQAQQEQKILSHLRDHNPDEVHCVRLIDDFVFNGHQCFVTELLGDDLYSVLKQGHFKGFSLPLISSIATQLLEATCFSRELKIIHCDLKPENILIDGCLPKIKVIDYGSAVFEANTLFTYIQSRYYRAPEVLLGLPYTSQIDVWSIGCISAELFLGRPLFPGQSEYDQLRRITNMIGPIPADMIRRAKAVKKYYVNDPDAPSGKRFMTIQEHAKLTSDLFQPRVYSYISDTIETTIDSYAARLKRENPRSQRAAADRRPFIDFLKKILNLDPTQRPTPHQMLLHPFLTGEEWKEGWVPLGVEEATRKIKERRKEKPAPNSLTSLIHPPVISLSSKSPFTVFSRPQHPNTPLGISPQSLPNRSPRSSRNPSPNAPSPISVSTPKQKSNKAKPPPLISLQPQVMSHLNPDSQSSSQITNASRKVVLTSNLQTSIIGSAPSQLTGLQDRPQRTFAKSQGTPISSSSTESPHRQLRKTEKNSRPKVRSVHQSLSQNSSLPVLESSKPLKNTHEVHSQSLPHSSTSLLSQSSLSPGSKKKKAGPSGLSFGYGQTSARTAMSVQEAKTDPVSDRRPASNSNMKSPNSHRSLTATVGTVQAGAMGGREKKAKH</sequence>